<evidence type="ECO:0000256" key="1">
    <source>
        <dbReference type="SAM" id="MobiDB-lite"/>
    </source>
</evidence>
<dbReference type="InterPro" id="IPR016032">
    <property type="entry name" value="Sig_transdc_resp-reg_C-effctor"/>
</dbReference>
<dbReference type="GO" id="GO:0003677">
    <property type="term" value="F:DNA binding"/>
    <property type="evidence" value="ECO:0007669"/>
    <property type="project" value="InterPro"/>
</dbReference>
<dbReference type="OrthoDB" id="28799at2157"/>
<keyword evidence="4" id="KW-1185">Reference proteome</keyword>
<dbReference type="SUPFAM" id="SSF46894">
    <property type="entry name" value="C-terminal effector domain of the bipartite response regulators"/>
    <property type="match status" value="1"/>
</dbReference>
<dbReference type="SMART" id="SM00421">
    <property type="entry name" value="HTH_LUXR"/>
    <property type="match status" value="1"/>
</dbReference>
<dbReference type="EMBL" id="CP003098">
    <property type="protein sequence ID" value="AET32793.1"/>
    <property type="molecule type" value="Genomic_DNA"/>
</dbReference>
<organism evidence="3 4">
    <name type="scientific">Pyrobaculum ferrireducens</name>
    <dbReference type="NCBI Taxonomy" id="1104324"/>
    <lineage>
        <taxon>Archaea</taxon>
        <taxon>Thermoproteota</taxon>
        <taxon>Thermoprotei</taxon>
        <taxon>Thermoproteales</taxon>
        <taxon>Thermoproteaceae</taxon>
        <taxon>Pyrobaculum</taxon>
    </lineage>
</organism>
<dbReference type="BioCyc" id="PSP1104324:GJSN-1340-MONOMER"/>
<sequence length="160" mass="17890">MSVRLTETERRVAELYSRGMRPREIAESLGISINTVYKALSRARKAMELAEAQVEAEPRYAPQYYTFNTLVYVYPSAQPQLQISLSANRAVVVHDSYDAVLRKLDEIISLLKGARVERRAAAEPAPPNRSEADGHGGNGHLPDALKRNVWISLLRNKTAT</sequence>
<dbReference type="InterPro" id="IPR036388">
    <property type="entry name" value="WH-like_DNA-bd_sf"/>
</dbReference>
<dbReference type="Proteomes" id="UP000005867">
    <property type="component" value="Chromosome"/>
</dbReference>
<dbReference type="Pfam" id="PF08281">
    <property type="entry name" value="Sigma70_r4_2"/>
    <property type="match status" value="1"/>
</dbReference>
<name>G7VE20_9CREN</name>
<reference evidence="3 4" key="1">
    <citation type="journal article" date="2012" name="J. Bacteriol.">
        <title>Complete genome sequence of strain 1860, a crenarchaeon of the genus pyrobaculum able to grow with various electron acceptors.</title>
        <authorList>
            <person name="Mardanov A.V."/>
            <person name="Gumerov V.M."/>
            <person name="Slobodkina G.B."/>
            <person name="Beletsky A.V."/>
            <person name="Bonch-Osmolovskaya E.A."/>
            <person name="Ravin N.V."/>
            <person name="Skryabin K.G."/>
        </authorList>
    </citation>
    <scope>NUCLEOTIDE SEQUENCE [LARGE SCALE GENOMIC DNA]</scope>
    <source>
        <strain evidence="3 4">1860</strain>
    </source>
</reference>
<dbReference type="InterPro" id="IPR000792">
    <property type="entry name" value="Tscrpt_reg_LuxR_C"/>
</dbReference>
<dbReference type="GO" id="GO:0016987">
    <property type="term" value="F:sigma factor activity"/>
    <property type="evidence" value="ECO:0007669"/>
    <property type="project" value="InterPro"/>
</dbReference>
<dbReference type="Gene3D" id="1.10.10.10">
    <property type="entry name" value="Winged helix-like DNA-binding domain superfamily/Winged helix DNA-binding domain"/>
    <property type="match status" value="1"/>
</dbReference>
<dbReference type="HOGENOM" id="CLU_1782596_0_0_2"/>
<evidence type="ECO:0000259" key="2">
    <source>
        <dbReference type="SMART" id="SM00421"/>
    </source>
</evidence>
<dbReference type="KEGG" id="pyr:P186_1365"/>
<evidence type="ECO:0000313" key="3">
    <source>
        <dbReference type="EMBL" id="AET32793.1"/>
    </source>
</evidence>
<dbReference type="STRING" id="1104324.P186_1365"/>
<dbReference type="eggNOG" id="arCOG05671">
    <property type="taxonomic scope" value="Archaea"/>
</dbReference>
<gene>
    <name evidence="3" type="ORF">P186_1365</name>
</gene>
<dbReference type="GO" id="GO:0006352">
    <property type="term" value="P:DNA-templated transcription initiation"/>
    <property type="evidence" value="ECO:0007669"/>
    <property type="project" value="InterPro"/>
</dbReference>
<proteinExistence type="predicted"/>
<protein>
    <submittedName>
        <fullName evidence="3">Response regulator receiver protein</fullName>
    </submittedName>
</protein>
<dbReference type="AlphaFoldDB" id="G7VE20"/>
<feature type="region of interest" description="Disordered" evidence="1">
    <location>
        <begin position="119"/>
        <end position="141"/>
    </location>
</feature>
<feature type="domain" description="HTH luxR-type" evidence="2">
    <location>
        <begin position="2"/>
        <end position="56"/>
    </location>
</feature>
<accession>G7VE20</accession>
<dbReference type="GeneID" id="11595623"/>
<evidence type="ECO:0000313" key="4">
    <source>
        <dbReference type="Proteomes" id="UP000005867"/>
    </source>
</evidence>
<dbReference type="InterPro" id="IPR013249">
    <property type="entry name" value="RNA_pol_sigma70_r4_t2"/>
</dbReference>
<dbReference type="RefSeq" id="WP_014288620.1">
    <property type="nucleotide sequence ID" value="NC_016645.1"/>
</dbReference>